<dbReference type="GO" id="GO:0000166">
    <property type="term" value="F:nucleotide binding"/>
    <property type="evidence" value="ECO:0007669"/>
    <property type="project" value="InterPro"/>
</dbReference>
<dbReference type="EMBL" id="UINC01084103">
    <property type="protein sequence ID" value="SVC30432.1"/>
    <property type="molecule type" value="Genomic_DNA"/>
</dbReference>
<evidence type="ECO:0000313" key="5">
    <source>
        <dbReference type="EMBL" id="SVC30432.1"/>
    </source>
</evidence>
<evidence type="ECO:0000256" key="2">
    <source>
        <dbReference type="ARBA" id="ARBA00023002"/>
    </source>
</evidence>
<protein>
    <submittedName>
        <fullName evidence="5">Uncharacterized protein</fullName>
    </submittedName>
</protein>
<reference evidence="5" key="1">
    <citation type="submission" date="2018-05" db="EMBL/GenBank/DDBJ databases">
        <authorList>
            <person name="Lanie J.A."/>
            <person name="Ng W.-L."/>
            <person name="Kazmierczak K.M."/>
            <person name="Andrzejewski T.M."/>
            <person name="Davidsen T.M."/>
            <person name="Wayne K.J."/>
            <person name="Tettelin H."/>
            <person name="Glass J.I."/>
            <person name="Rusch D."/>
            <person name="Podicherti R."/>
            <person name="Tsui H.-C.T."/>
            <person name="Winkler M.E."/>
        </authorList>
    </citation>
    <scope>NUCLEOTIDE SEQUENCE</scope>
</reference>
<dbReference type="PANTHER" id="PTHR22604:SF105">
    <property type="entry name" value="TRANS-1,2-DIHYDROBENZENE-1,2-DIOL DEHYDROGENASE"/>
    <property type="match status" value="1"/>
</dbReference>
<feature type="domain" description="GFO/IDH/MocA-like oxidoreductase" evidence="4">
    <location>
        <begin position="82"/>
        <end position="194"/>
    </location>
</feature>
<evidence type="ECO:0000259" key="3">
    <source>
        <dbReference type="Pfam" id="PF01408"/>
    </source>
</evidence>
<name>A0A382L594_9ZZZZ</name>
<accession>A0A382L594</accession>
<dbReference type="AlphaFoldDB" id="A0A382L594"/>
<feature type="non-terminal residue" evidence="5">
    <location>
        <position position="1"/>
    </location>
</feature>
<dbReference type="Pfam" id="PF22725">
    <property type="entry name" value="GFO_IDH_MocA_C3"/>
    <property type="match status" value="1"/>
</dbReference>
<comment type="similarity">
    <text evidence="1">Belongs to the Gfo/Idh/MocA family.</text>
</comment>
<dbReference type="InterPro" id="IPR000683">
    <property type="entry name" value="Gfo/Idh/MocA-like_OxRdtase_N"/>
</dbReference>
<dbReference type="SUPFAM" id="SSF55347">
    <property type="entry name" value="Glyceraldehyde-3-phosphate dehydrogenase-like, C-terminal domain"/>
    <property type="match status" value="1"/>
</dbReference>
<dbReference type="SUPFAM" id="SSF51735">
    <property type="entry name" value="NAD(P)-binding Rossmann-fold domains"/>
    <property type="match status" value="1"/>
</dbReference>
<dbReference type="Pfam" id="PF01408">
    <property type="entry name" value="GFO_IDH_MocA"/>
    <property type="match status" value="1"/>
</dbReference>
<dbReference type="GO" id="GO:0016491">
    <property type="term" value="F:oxidoreductase activity"/>
    <property type="evidence" value="ECO:0007669"/>
    <property type="project" value="UniProtKB-KW"/>
</dbReference>
<dbReference type="PANTHER" id="PTHR22604">
    <property type="entry name" value="OXIDOREDUCTASES"/>
    <property type="match status" value="1"/>
</dbReference>
<keyword evidence="2" id="KW-0560">Oxidoreductase</keyword>
<dbReference type="InterPro" id="IPR050984">
    <property type="entry name" value="Gfo/Idh/MocA_domain"/>
</dbReference>
<feature type="domain" description="Gfo/Idh/MocA-like oxidoreductase N-terminal" evidence="3">
    <location>
        <begin position="10"/>
        <end position="67"/>
    </location>
</feature>
<gene>
    <name evidence="5" type="ORF">METZ01_LOCUS283286</name>
</gene>
<dbReference type="InterPro" id="IPR055170">
    <property type="entry name" value="GFO_IDH_MocA-like_dom"/>
</dbReference>
<organism evidence="5">
    <name type="scientific">marine metagenome</name>
    <dbReference type="NCBI Taxonomy" id="408172"/>
    <lineage>
        <taxon>unclassified sequences</taxon>
        <taxon>metagenomes</taxon>
        <taxon>ecological metagenomes</taxon>
    </lineage>
</organism>
<evidence type="ECO:0000259" key="4">
    <source>
        <dbReference type="Pfam" id="PF22725"/>
    </source>
</evidence>
<dbReference type="Gene3D" id="3.40.50.720">
    <property type="entry name" value="NAD(P)-binding Rossmann-like Domain"/>
    <property type="match status" value="1"/>
</dbReference>
<dbReference type="Gene3D" id="3.30.360.10">
    <property type="entry name" value="Dihydrodipicolinate Reductase, domain 2"/>
    <property type="match status" value="1"/>
</dbReference>
<evidence type="ECO:0000256" key="1">
    <source>
        <dbReference type="ARBA" id="ARBA00010928"/>
    </source>
</evidence>
<proteinExistence type="inferred from homology"/>
<dbReference type="InterPro" id="IPR036291">
    <property type="entry name" value="NAD(P)-bd_dom_sf"/>
</dbReference>
<sequence>KNFGSYTDAINADLDLIYISLPISMHEEWCIKAAESGKHVLCEKSATDSFDSAKKILKSCKNNNVRILEALAFRFHPQHKQIQNLINEELGGIQNFYGIFGFPPPPKNNIRWRKELGGGVLNDVACYPICASRIIFQSEPVSVLAHLKFDKEFQVDKSADIFLKYKDEKTAFVSSGFNNYYQSKYDVWGSNAKISTKRTYAVPQNYKTSIYLHKDDQIFETVIPPVDQFGLMFDTFCSAVTNKTQNPYDFEKDLLDQAKLMVSIRISNKEKRLVFLSDLKD</sequence>